<evidence type="ECO:0008006" key="3">
    <source>
        <dbReference type="Google" id="ProtNLM"/>
    </source>
</evidence>
<organism evidence="1 2">
    <name type="scientific">Erysipelothrix rhusiopathiae ATCC 19414</name>
    <dbReference type="NCBI Taxonomy" id="525280"/>
    <lineage>
        <taxon>Bacteria</taxon>
        <taxon>Bacillati</taxon>
        <taxon>Bacillota</taxon>
        <taxon>Erysipelotrichia</taxon>
        <taxon>Erysipelotrichales</taxon>
        <taxon>Erysipelotrichaceae</taxon>
        <taxon>Erysipelothrix</taxon>
    </lineage>
</organism>
<gene>
    <name evidence="1" type="ORF">HMPREF0357_10905</name>
</gene>
<protein>
    <recommendedName>
        <fullName evidence="3">Integrase catalytic domain-containing protein</fullName>
    </recommendedName>
</protein>
<dbReference type="Proteomes" id="UP000003028">
    <property type="component" value="Unassembled WGS sequence"/>
</dbReference>
<dbReference type="AlphaFoldDB" id="E7FX23"/>
<reference evidence="1" key="1">
    <citation type="submission" date="2011-01" db="EMBL/GenBank/DDBJ databases">
        <authorList>
            <person name="Muzny D."/>
            <person name="Qin X."/>
            <person name="Buhay C."/>
            <person name="Dugan-Rocha S."/>
            <person name="Ding Y."/>
            <person name="Chen G."/>
            <person name="Hawes A."/>
            <person name="Holder M."/>
            <person name="Jhangiani S."/>
            <person name="Johnson A."/>
            <person name="Khan Z."/>
            <person name="Li Z."/>
            <person name="Liu W."/>
            <person name="Liu X."/>
            <person name="Perez L."/>
            <person name="Shen H."/>
            <person name="Wang Q."/>
            <person name="Watt J."/>
            <person name="Xi L."/>
            <person name="Xin Y."/>
            <person name="Zhou J."/>
            <person name="Deng J."/>
            <person name="Jiang H."/>
            <person name="Liu Y."/>
            <person name="Qu J."/>
            <person name="Song X.-Z."/>
            <person name="Zhang L."/>
            <person name="Villasana D."/>
            <person name="Johnson A."/>
            <person name="Liu J."/>
            <person name="Liyanage D."/>
            <person name="Lorensuhewa L."/>
            <person name="Robinson T."/>
            <person name="Song A."/>
            <person name="Song B.-B."/>
            <person name="Dinh H."/>
            <person name="Thornton R."/>
            <person name="Coyle M."/>
            <person name="Francisco L."/>
            <person name="Jackson L."/>
            <person name="Javaid M."/>
            <person name="Korchina V."/>
            <person name="Kovar C."/>
            <person name="Mata R."/>
            <person name="Mathew T."/>
            <person name="Ngo R."/>
            <person name="Nguyen L."/>
            <person name="Nguyen N."/>
            <person name="Okwuonu G."/>
            <person name="Ongeri F."/>
            <person name="Pham C."/>
            <person name="Simmons D."/>
            <person name="Wilczek-Boney K."/>
            <person name="Hale W."/>
            <person name="Jakkamsetti A."/>
            <person name="Pham P."/>
            <person name="Ruth R."/>
            <person name="San Lucas F."/>
            <person name="Warren J."/>
            <person name="Zhang J."/>
            <person name="Zhao Z."/>
            <person name="Zhou C."/>
            <person name="Zhu D."/>
            <person name="Lee S."/>
            <person name="Bess C."/>
            <person name="Blankenburg K."/>
            <person name="Forbes L."/>
            <person name="Fu Q."/>
            <person name="Gubbala S."/>
            <person name="Hirani K."/>
            <person name="Jayaseelan J.C."/>
            <person name="Lara F."/>
            <person name="Munidasa M."/>
            <person name="Palculict T."/>
            <person name="Patil S."/>
            <person name="Pu L.-L."/>
            <person name="Saada N."/>
            <person name="Tang L."/>
            <person name="Weissenberger G."/>
            <person name="Zhu Y."/>
            <person name="Hemphill L."/>
            <person name="Shang Y."/>
            <person name="Youmans B."/>
            <person name="Ayvaz T."/>
            <person name="Ross M."/>
            <person name="Santibanez J."/>
            <person name="Aqrawi P."/>
            <person name="Gross S."/>
            <person name="Joshi V."/>
            <person name="Fowler G."/>
            <person name="Nazareth L."/>
            <person name="Reid J."/>
            <person name="Worley K."/>
            <person name="Petrosino J."/>
            <person name="Highlander S."/>
            <person name="Gibbs R."/>
        </authorList>
    </citation>
    <scope>NUCLEOTIDE SEQUENCE [LARGE SCALE GENOMIC DNA]</scope>
    <source>
        <strain evidence="1">ATCC 19414</strain>
    </source>
</reference>
<sequence>MSKGGCPYDNVGIVRFFRTLKFVLINRYQFNSDKQLENAIS</sequence>
<dbReference type="EMBL" id="ACLK02000002">
    <property type="protein sequence ID" value="EFY08798.1"/>
    <property type="molecule type" value="Genomic_DNA"/>
</dbReference>
<comment type="caution">
    <text evidence="1">The sequence shown here is derived from an EMBL/GenBank/DDBJ whole genome shotgun (WGS) entry which is preliminary data.</text>
</comment>
<keyword evidence="2" id="KW-1185">Reference proteome</keyword>
<name>E7FX23_ERYRH</name>
<evidence type="ECO:0000313" key="1">
    <source>
        <dbReference type="EMBL" id="EFY08798.1"/>
    </source>
</evidence>
<accession>E7FX23</accession>
<proteinExistence type="predicted"/>
<evidence type="ECO:0000313" key="2">
    <source>
        <dbReference type="Proteomes" id="UP000003028"/>
    </source>
</evidence>